<evidence type="ECO:0000313" key="2">
    <source>
        <dbReference type="Proteomes" id="UP000319619"/>
    </source>
</evidence>
<evidence type="ECO:0008006" key="3">
    <source>
        <dbReference type="Google" id="ProtNLM"/>
    </source>
</evidence>
<dbReference type="AlphaFoldDB" id="A0A532V349"/>
<gene>
    <name evidence="1" type="ORF">CEE37_03105</name>
</gene>
<name>A0A532V349_UNCL8</name>
<comment type="caution">
    <text evidence="1">The sequence shown here is derived from an EMBL/GenBank/DDBJ whole genome shotgun (WGS) entry which is preliminary data.</text>
</comment>
<evidence type="ECO:0000313" key="1">
    <source>
        <dbReference type="EMBL" id="TKJ41568.1"/>
    </source>
</evidence>
<dbReference type="InterPro" id="IPR011044">
    <property type="entry name" value="Quino_amine_DH_bsu"/>
</dbReference>
<organism evidence="1 2">
    <name type="scientific">candidate division LCP-89 bacterium B3_LCP</name>
    <dbReference type="NCBI Taxonomy" id="2012998"/>
    <lineage>
        <taxon>Bacteria</taxon>
        <taxon>Pseudomonadati</taxon>
        <taxon>Bacteria division LCP-89</taxon>
    </lineage>
</organism>
<proteinExistence type="predicted"/>
<dbReference type="SUPFAM" id="SSF50969">
    <property type="entry name" value="YVTN repeat-like/Quinoprotein amine dehydrogenase"/>
    <property type="match status" value="1"/>
</dbReference>
<protein>
    <recommendedName>
        <fullName evidence="3">Secretion system C-terminal sorting domain-containing protein</fullName>
    </recommendedName>
</protein>
<accession>A0A532V349</accession>
<sequence>MTSNLIPEKTKVKSYIALISTLLFLGQVAANDTDIAPTAGPLALFPPSDSVWDLLFFTSAEPICNDDQLLGVTFADQWFFVTGGGNNADPNYVYVLNSNGSLNFSFEQSITSTSWGWRDLCYDGTYLYGSCTYTVEAFDTAGNLVPAMNVNGPSLPNRALAYDPISDTFWTQSFSGPIYNFDRTGTVLYTGTSGVIAAYGAAWHDPTNMLWIFSQEGTPQTTLYEYDPVDHELTGSSYTVQLIAASTDQIAGGMSWTDQYDPLLLGGAFIGMTQGTPEDQLFVLEAPENSPIPVEFGARNPGVLEDFITVSNYPNPFNNQTIIRFELPIGSFVTLEVFDINGRNVGASLRACPGSHGGLPLQDWYSPGTHQILFDGSELASGVYLYRLKSFGSGVPITQSGKMVLMK</sequence>
<dbReference type="EMBL" id="NJBN01000002">
    <property type="protein sequence ID" value="TKJ41568.1"/>
    <property type="molecule type" value="Genomic_DNA"/>
</dbReference>
<dbReference type="Proteomes" id="UP000319619">
    <property type="component" value="Unassembled WGS sequence"/>
</dbReference>
<reference evidence="1 2" key="1">
    <citation type="submission" date="2017-06" db="EMBL/GenBank/DDBJ databases">
        <title>Novel microbial phyla capable of carbon fixation and sulfur reduction in deep-sea sediments.</title>
        <authorList>
            <person name="Huang J."/>
            <person name="Baker B."/>
            <person name="Wang Y."/>
        </authorList>
    </citation>
    <scope>NUCLEOTIDE SEQUENCE [LARGE SCALE GENOMIC DNA]</scope>
    <source>
        <strain evidence="1">B3_LCP</strain>
    </source>
</reference>